<keyword evidence="4" id="KW-1185">Reference proteome</keyword>
<dbReference type="Proteomes" id="UP000019116">
    <property type="component" value="Chromosome 6B"/>
</dbReference>
<organism evidence="3">
    <name type="scientific">Triticum aestivum</name>
    <name type="common">Wheat</name>
    <dbReference type="NCBI Taxonomy" id="4565"/>
    <lineage>
        <taxon>Eukaryota</taxon>
        <taxon>Viridiplantae</taxon>
        <taxon>Streptophyta</taxon>
        <taxon>Embryophyta</taxon>
        <taxon>Tracheophyta</taxon>
        <taxon>Spermatophyta</taxon>
        <taxon>Magnoliopsida</taxon>
        <taxon>Liliopsida</taxon>
        <taxon>Poales</taxon>
        <taxon>Poaceae</taxon>
        <taxon>BOP clade</taxon>
        <taxon>Pooideae</taxon>
        <taxon>Triticodae</taxon>
        <taxon>Triticeae</taxon>
        <taxon>Triticinae</taxon>
        <taxon>Triticum</taxon>
    </lineage>
</organism>
<dbReference type="InterPro" id="IPR022059">
    <property type="entry name" value="DUF3615"/>
</dbReference>
<dbReference type="InterPro" id="IPR046527">
    <property type="entry name" value="PIR2-like_helical"/>
</dbReference>
<feature type="domain" description="PIR2-like helical" evidence="2">
    <location>
        <begin position="276"/>
        <end position="385"/>
    </location>
</feature>
<name>A0A3B6PEG0_WHEAT</name>
<evidence type="ECO:0000313" key="4">
    <source>
        <dbReference type="Proteomes" id="UP000019116"/>
    </source>
</evidence>
<sequence>MALVPNPSQPGLRIYKPSFSYWYPSLEQDSGSRSHLLHKIGAFYRKAWKRLPRRRPQGLCVGLLDPVSNIVINSLISSRKRKRDAGFSCCEGVQDDLERRSLDALVAFLTRLFPNLPESLAVHYLRLADADALVAARVIVSHHGMKRFDESEPAVLDMAPIKCAALAVGYPNPDHLVHAWRNISGHIDDTLHLLAILHKPSSDRSHGTSKFARMLKTPPSRRSCIISKLTRMLNNGPSPGCEKDIWWAWRLAASRRSRPCSDPYLHTGLLSRTLQDAIHGFYLQALARLPAGSSFYRSLLKAGYCYGPLDPISNIIVNTIWYDTAFPPTMKLELDLDVIGTRGLHRVENRSLYGLASFLCTRYHRFDFHQAMQCLVQADANLVLADPNLVLADPNIDPSSLYVLMRCPPSAAPTSNAVEAQDPPDTSLEKAFLAAATAAFHPNPEAHVKLLTSCKLKSAFRLLHRRPDMLSSQDVKRLAMLLCPESAHDCERAFLPLPLTVYPRAKLAGMYTRISKKVNALLNAYAQMPNGDPKFERYTICGVNDRVCGPTSFPPKYGHTHVNFVATPKSTCGGSAALFFAEISNNDQDDESFCCHVALPPPCAAQIRCLYCEYIGTRIVHPAGIDFHGRESEFEKMACGKDPRNGDYVPPWRAPYYSNSQIINNRRGLAENVYGREKEDSLYDDLDEHKSVDLGPMSIRQIFLEM</sequence>
<dbReference type="Pfam" id="PF12274">
    <property type="entry name" value="DUF3615"/>
    <property type="match status" value="1"/>
</dbReference>
<dbReference type="Gramene" id="TraesCS6B02G017600.1">
    <property type="protein sequence ID" value="TraesCS6B02G017600.1"/>
    <property type="gene ID" value="TraesCS6B02G017600"/>
</dbReference>
<dbReference type="Gramene" id="TraesLDM6B03G03425220.1">
    <property type="protein sequence ID" value="TraesLDM6B03G03425220.1"/>
    <property type="gene ID" value="TraesLDM6B03G03425220"/>
</dbReference>
<feature type="domain" description="PIR2-like helical" evidence="2">
    <location>
        <begin position="39"/>
        <end position="139"/>
    </location>
</feature>
<evidence type="ECO:0008006" key="5">
    <source>
        <dbReference type="Google" id="ProtNLM"/>
    </source>
</evidence>
<reference evidence="3" key="2">
    <citation type="submission" date="2018-10" db="UniProtKB">
        <authorList>
            <consortium name="EnsemblPlants"/>
        </authorList>
    </citation>
    <scope>IDENTIFICATION</scope>
</reference>
<dbReference type="PANTHER" id="PTHR33120:SF47">
    <property type="entry name" value="OS05G0571400 PROTEIN"/>
    <property type="match status" value="1"/>
</dbReference>
<evidence type="ECO:0000259" key="1">
    <source>
        <dbReference type="Pfam" id="PF12274"/>
    </source>
</evidence>
<dbReference type="AlphaFoldDB" id="A0A3B6PEG0"/>
<dbReference type="PANTHER" id="PTHR33120">
    <property type="entry name" value="EXPRESSED PROTEIN-RELATED"/>
    <property type="match status" value="1"/>
</dbReference>
<dbReference type="Gramene" id="TraesCS6B03G0041300.1">
    <property type="protein sequence ID" value="TraesCS6B03G0041300.1.CDS"/>
    <property type="gene ID" value="TraesCS6B03G0041300"/>
</dbReference>
<evidence type="ECO:0000313" key="3">
    <source>
        <dbReference type="EnsemblPlants" id="TraesCS6B02G017600.1"/>
    </source>
</evidence>
<dbReference type="EnsemblPlants" id="TraesCS6B02G017600.1">
    <property type="protein sequence ID" value="TraesCS6B02G017600.1"/>
    <property type="gene ID" value="TraesCS6B02G017600"/>
</dbReference>
<protein>
    <recommendedName>
        <fullName evidence="5">J domain-containing protein</fullName>
    </recommendedName>
</protein>
<dbReference type="OMA" id="FERYTIC"/>
<feature type="domain" description="DUF3615" evidence="1">
    <location>
        <begin position="518"/>
        <end position="622"/>
    </location>
</feature>
<proteinExistence type="predicted"/>
<reference evidence="3" key="1">
    <citation type="submission" date="2018-08" db="EMBL/GenBank/DDBJ databases">
        <authorList>
            <person name="Rossello M."/>
        </authorList>
    </citation>
    <scope>NUCLEOTIDE SEQUENCE [LARGE SCALE GENOMIC DNA]</scope>
    <source>
        <strain evidence="3">cv. Chinese Spring</strain>
    </source>
</reference>
<accession>A0A3B6PEG0</accession>
<dbReference type="Pfam" id="PF20235">
    <property type="entry name" value="PIR2-like_helical"/>
    <property type="match status" value="2"/>
</dbReference>
<evidence type="ECO:0000259" key="2">
    <source>
        <dbReference type="Pfam" id="PF20235"/>
    </source>
</evidence>